<evidence type="ECO:0000259" key="3">
    <source>
        <dbReference type="PROSITE" id="PS50222"/>
    </source>
</evidence>
<keyword evidence="2" id="KW-1133">Transmembrane helix</keyword>
<name>A0AAW1CXS5_9HEMI</name>
<feature type="transmembrane region" description="Helical" evidence="2">
    <location>
        <begin position="6"/>
        <end position="28"/>
    </location>
</feature>
<dbReference type="InterPro" id="IPR002048">
    <property type="entry name" value="EF_hand_dom"/>
</dbReference>
<keyword evidence="1" id="KW-0106">Calcium</keyword>
<keyword evidence="2" id="KW-0812">Transmembrane</keyword>
<dbReference type="Proteomes" id="UP001461498">
    <property type="component" value="Unassembled WGS sequence"/>
</dbReference>
<feature type="domain" description="EF-hand" evidence="3">
    <location>
        <begin position="70"/>
        <end position="105"/>
    </location>
</feature>
<organism evidence="4 5">
    <name type="scientific">Rhynocoris fuscipes</name>
    <dbReference type="NCBI Taxonomy" id="488301"/>
    <lineage>
        <taxon>Eukaryota</taxon>
        <taxon>Metazoa</taxon>
        <taxon>Ecdysozoa</taxon>
        <taxon>Arthropoda</taxon>
        <taxon>Hexapoda</taxon>
        <taxon>Insecta</taxon>
        <taxon>Pterygota</taxon>
        <taxon>Neoptera</taxon>
        <taxon>Paraneoptera</taxon>
        <taxon>Hemiptera</taxon>
        <taxon>Heteroptera</taxon>
        <taxon>Panheteroptera</taxon>
        <taxon>Cimicomorpha</taxon>
        <taxon>Reduviidae</taxon>
        <taxon>Harpactorinae</taxon>
        <taxon>Harpactorini</taxon>
        <taxon>Rhynocoris</taxon>
    </lineage>
</organism>
<evidence type="ECO:0000313" key="5">
    <source>
        <dbReference type="Proteomes" id="UP001461498"/>
    </source>
</evidence>
<reference evidence="4 5" key="1">
    <citation type="submission" date="2022-12" db="EMBL/GenBank/DDBJ databases">
        <title>Chromosome-level genome assembly of true bugs.</title>
        <authorList>
            <person name="Ma L."/>
            <person name="Li H."/>
        </authorList>
    </citation>
    <scope>NUCLEOTIDE SEQUENCE [LARGE SCALE GENOMIC DNA]</scope>
    <source>
        <strain evidence="4">Lab_2022b</strain>
    </source>
</reference>
<sequence>MFKLNAAYVSITIPLLIYLVFICIILKFSIPLKSHMKRSDLTSIWEFWKKKKSDNRDNIIQFQETNQGVPPVQLLTVIFSRADEDKDNLLSVHELADYIHKRTTDHIDSAMQENYSLFMSIDTNPRNGVISWREYHEYFLQKHGIDSEYIKKHTERHQGLGRSLKGKLNYRQR</sequence>
<dbReference type="GO" id="GO:0005509">
    <property type="term" value="F:calcium ion binding"/>
    <property type="evidence" value="ECO:0007669"/>
    <property type="project" value="InterPro"/>
</dbReference>
<dbReference type="InterPro" id="IPR018247">
    <property type="entry name" value="EF_Hand_1_Ca_BS"/>
</dbReference>
<accession>A0AAW1CXS5</accession>
<dbReference type="PROSITE" id="PS50222">
    <property type="entry name" value="EF_HAND_2"/>
    <property type="match status" value="1"/>
</dbReference>
<dbReference type="InterPro" id="IPR011992">
    <property type="entry name" value="EF-hand-dom_pair"/>
</dbReference>
<proteinExistence type="predicted"/>
<dbReference type="SUPFAM" id="SSF47473">
    <property type="entry name" value="EF-hand"/>
    <property type="match status" value="1"/>
</dbReference>
<keyword evidence="5" id="KW-1185">Reference proteome</keyword>
<dbReference type="PROSITE" id="PS00018">
    <property type="entry name" value="EF_HAND_1"/>
    <property type="match status" value="1"/>
</dbReference>
<evidence type="ECO:0000313" key="4">
    <source>
        <dbReference type="EMBL" id="KAK9501084.1"/>
    </source>
</evidence>
<dbReference type="EMBL" id="JAPXFL010000010">
    <property type="protein sequence ID" value="KAK9501084.1"/>
    <property type="molecule type" value="Genomic_DNA"/>
</dbReference>
<gene>
    <name evidence="4" type="ORF">O3M35_002198</name>
</gene>
<protein>
    <recommendedName>
        <fullName evidence="3">EF-hand domain-containing protein</fullName>
    </recommendedName>
</protein>
<evidence type="ECO:0000256" key="1">
    <source>
        <dbReference type="ARBA" id="ARBA00022837"/>
    </source>
</evidence>
<dbReference type="Gene3D" id="1.10.238.10">
    <property type="entry name" value="EF-hand"/>
    <property type="match status" value="1"/>
</dbReference>
<evidence type="ECO:0000256" key="2">
    <source>
        <dbReference type="SAM" id="Phobius"/>
    </source>
</evidence>
<keyword evidence="2" id="KW-0472">Membrane</keyword>
<dbReference type="AlphaFoldDB" id="A0AAW1CXS5"/>
<comment type="caution">
    <text evidence="4">The sequence shown here is derived from an EMBL/GenBank/DDBJ whole genome shotgun (WGS) entry which is preliminary data.</text>
</comment>